<dbReference type="AlphaFoldDB" id="A0A918ZF51"/>
<name>A0A918ZF51_9ACTN</name>
<comment type="caution">
    <text evidence="1">The sequence shown here is derived from an EMBL/GenBank/DDBJ whole genome shotgun (WGS) entry which is preliminary data.</text>
</comment>
<accession>A0A918ZF51</accession>
<keyword evidence="2" id="KW-1185">Reference proteome</keyword>
<proteinExistence type="predicted"/>
<dbReference type="Proteomes" id="UP000603227">
    <property type="component" value="Unassembled WGS sequence"/>
</dbReference>
<dbReference type="EMBL" id="BNAT01000034">
    <property type="protein sequence ID" value="GHE49877.1"/>
    <property type="molecule type" value="Genomic_DNA"/>
</dbReference>
<reference evidence="1" key="1">
    <citation type="journal article" date="2014" name="Int. J. Syst. Evol. Microbiol.">
        <title>Complete genome sequence of Corynebacterium casei LMG S-19264T (=DSM 44701T), isolated from a smear-ripened cheese.</title>
        <authorList>
            <consortium name="US DOE Joint Genome Institute (JGI-PGF)"/>
            <person name="Walter F."/>
            <person name="Albersmeier A."/>
            <person name="Kalinowski J."/>
            <person name="Ruckert C."/>
        </authorList>
    </citation>
    <scope>NUCLEOTIDE SEQUENCE</scope>
    <source>
        <strain evidence="1">CGMCC 4.7403</strain>
    </source>
</reference>
<dbReference type="RefSeq" id="WP_229914245.1">
    <property type="nucleotide sequence ID" value="NZ_BNAT01000034.1"/>
</dbReference>
<sequence length="311" mass="35107">MERKGLLSLVERDVLLTSWALGAGWSRGALFRRLAAEEWTRVGGGAWAPPGRPIDDGVRLRALQLLNPHLVVSHRSAAELWWIETLDSSTERPLEFTDPELGLRRAGTGVRVHRIPLAEHDIVERHGFRITTVPRTLADLLRTAPRDDAIVAVESALTHRRFGQTRRAPLTRLDAIASALDLPHRGAVRARHRLRLCDPHAGSPAETIARLRMYDAGLHPESQVTLRTPNGRRVVLDFLFRAEGLAIEIEGYAYHGTREAHRRDVTRFNQLHQCPEVRSLLRYTAEDVFHRPAHMLTEIQTTLTSSKNSRP</sequence>
<organism evidence="1 2">
    <name type="scientific">Streptomyces capitiformicae</name>
    <dbReference type="NCBI Taxonomy" id="2014920"/>
    <lineage>
        <taxon>Bacteria</taxon>
        <taxon>Bacillati</taxon>
        <taxon>Actinomycetota</taxon>
        <taxon>Actinomycetes</taxon>
        <taxon>Kitasatosporales</taxon>
        <taxon>Streptomycetaceae</taxon>
        <taxon>Streptomyces</taxon>
    </lineage>
</organism>
<evidence type="ECO:0000313" key="2">
    <source>
        <dbReference type="Proteomes" id="UP000603227"/>
    </source>
</evidence>
<reference evidence="1" key="2">
    <citation type="submission" date="2020-09" db="EMBL/GenBank/DDBJ databases">
        <authorList>
            <person name="Sun Q."/>
            <person name="Zhou Y."/>
        </authorList>
    </citation>
    <scope>NUCLEOTIDE SEQUENCE</scope>
    <source>
        <strain evidence="1">CGMCC 4.7403</strain>
    </source>
</reference>
<evidence type="ECO:0000313" key="1">
    <source>
        <dbReference type="EMBL" id="GHE49877.1"/>
    </source>
</evidence>
<protein>
    <recommendedName>
        <fullName evidence="3">DUF559 domain-containing protein</fullName>
    </recommendedName>
</protein>
<gene>
    <name evidence="1" type="ORF">GCM10017771_71420</name>
</gene>
<evidence type="ECO:0008006" key="3">
    <source>
        <dbReference type="Google" id="ProtNLM"/>
    </source>
</evidence>